<evidence type="ECO:0000313" key="4">
    <source>
        <dbReference type="Proteomes" id="UP001344906"/>
    </source>
</evidence>
<keyword evidence="4" id="KW-1185">Reference proteome</keyword>
<keyword evidence="2" id="KW-0732">Signal</keyword>
<sequence length="231" mass="24439">MKRSVFLSSVALIAALFLVVVVAHPAFAHEKRHVGKYTFVVGFLNEPAYAQQSNSLDLTVCLGNACTYKVQDGSRIVANPVNNLEQSLKVEVSTGAHAPIPLTVSPRYANPGKYNAYFEPTTTGNYTFHIYGTVNSDKVDEKFTSSPNGFSAVAAINAYPATTQNAEPANTDALKNQVTSAQNAASQALTIGGIGAVLGVLGIIVAGVALLRRTTVKTGEAQQEPVERLQG</sequence>
<keyword evidence="1" id="KW-0812">Transmembrane</keyword>
<keyword evidence="1" id="KW-0472">Membrane</keyword>
<organism evidence="3 4">
    <name type="scientific">Dictyobacter halimunensis</name>
    <dbReference type="NCBI Taxonomy" id="3026934"/>
    <lineage>
        <taxon>Bacteria</taxon>
        <taxon>Bacillati</taxon>
        <taxon>Chloroflexota</taxon>
        <taxon>Ktedonobacteria</taxon>
        <taxon>Ktedonobacterales</taxon>
        <taxon>Dictyobacteraceae</taxon>
        <taxon>Dictyobacter</taxon>
    </lineage>
</organism>
<protein>
    <submittedName>
        <fullName evidence="3">Uncharacterized protein</fullName>
    </submittedName>
</protein>
<evidence type="ECO:0000256" key="1">
    <source>
        <dbReference type="SAM" id="Phobius"/>
    </source>
</evidence>
<evidence type="ECO:0000256" key="2">
    <source>
        <dbReference type="SAM" id="SignalP"/>
    </source>
</evidence>
<name>A0ABQ6FP53_9CHLR</name>
<comment type="caution">
    <text evidence="3">The sequence shown here is derived from an EMBL/GenBank/DDBJ whole genome shotgun (WGS) entry which is preliminary data.</text>
</comment>
<dbReference type="Proteomes" id="UP001344906">
    <property type="component" value="Unassembled WGS sequence"/>
</dbReference>
<gene>
    <name evidence="3" type="ORF">KDH_29000</name>
</gene>
<feature type="transmembrane region" description="Helical" evidence="1">
    <location>
        <begin position="188"/>
        <end position="211"/>
    </location>
</feature>
<proteinExistence type="predicted"/>
<evidence type="ECO:0000313" key="3">
    <source>
        <dbReference type="EMBL" id="GLV56056.1"/>
    </source>
</evidence>
<keyword evidence="1" id="KW-1133">Transmembrane helix</keyword>
<feature type="signal peptide" evidence="2">
    <location>
        <begin position="1"/>
        <end position="28"/>
    </location>
</feature>
<dbReference type="EMBL" id="BSRI01000001">
    <property type="protein sequence ID" value="GLV56056.1"/>
    <property type="molecule type" value="Genomic_DNA"/>
</dbReference>
<reference evidence="3 4" key="1">
    <citation type="submission" date="2023-02" db="EMBL/GenBank/DDBJ databases">
        <title>Dictyobacter halimunensis sp. nov., a new member of the class Ktedonobacteria from forest soil in a geothermal area.</title>
        <authorList>
            <person name="Rachmania M.K."/>
            <person name="Ningsih F."/>
            <person name="Sakai Y."/>
            <person name="Yabe S."/>
            <person name="Yokota A."/>
            <person name="Sjamsuridzal W."/>
        </authorList>
    </citation>
    <scope>NUCLEOTIDE SEQUENCE [LARGE SCALE GENOMIC DNA]</scope>
    <source>
        <strain evidence="3 4">S3.2.2.5</strain>
    </source>
</reference>
<feature type="chain" id="PRO_5046576530" evidence="2">
    <location>
        <begin position="29"/>
        <end position="231"/>
    </location>
</feature>
<accession>A0ABQ6FP53</accession>
<dbReference type="RefSeq" id="WP_338250931.1">
    <property type="nucleotide sequence ID" value="NZ_BSRI01000001.1"/>
</dbReference>